<dbReference type="RefSeq" id="WP_006547458.1">
    <property type="nucleotide sequence ID" value="NZ_DS999545.1"/>
</dbReference>
<dbReference type="EMBL" id="ACFG01000004">
    <property type="protein sequence ID" value="EEH64724.1"/>
    <property type="molecule type" value="Genomic_DNA"/>
</dbReference>
<name>C0VZ71_9ACTO</name>
<sequence>MKTSFEIAYPASLEKVWEVLSTPEFLTTRVTDQAQLDCAASVNETDRGFVASTNVQADPAELKLPPIAKKFIPEAGIKVQVREDWDRTAGTSTLEVDAGGLPVSVSGFSRLVSEGAQTKRITEVEVKVSIPLFGKKIEQVAVENIESLITAETQTFKKFI</sequence>
<protein>
    <recommendedName>
        <fullName evidence="3">Toxin-antitoxin system, toxin component</fullName>
    </recommendedName>
</protein>
<gene>
    <name evidence="1" type="ORF">HMPREF0044_0461</name>
</gene>
<dbReference type="HOGENOM" id="CLU_104590_1_2_11"/>
<accession>C0VZ71</accession>
<organism evidence="1 2">
    <name type="scientific">Gleimia coleocanis DSM 15436</name>
    <dbReference type="NCBI Taxonomy" id="525245"/>
    <lineage>
        <taxon>Bacteria</taxon>
        <taxon>Bacillati</taxon>
        <taxon>Actinomycetota</taxon>
        <taxon>Actinomycetes</taxon>
        <taxon>Actinomycetales</taxon>
        <taxon>Actinomycetaceae</taxon>
        <taxon>Gleimia</taxon>
    </lineage>
</organism>
<dbReference type="OrthoDB" id="3266819at2"/>
<dbReference type="Proteomes" id="UP000010301">
    <property type="component" value="Unassembled WGS sequence"/>
</dbReference>
<dbReference type="Pfam" id="PF10698">
    <property type="entry name" value="DUF2505"/>
    <property type="match status" value="1"/>
</dbReference>
<dbReference type="InterPro" id="IPR019639">
    <property type="entry name" value="DUF2505"/>
</dbReference>
<reference evidence="1 2" key="1">
    <citation type="submission" date="2009-01" db="EMBL/GenBank/DDBJ databases">
        <authorList>
            <person name="Qin X."/>
            <person name="Bachman B."/>
            <person name="Battles P."/>
            <person name="Bell A."/>
            <person name="Bess C."/>
            <person name="Bickham C."/>
            <person name="Chaboub L."/>
            <person name="Chen D."/>
            <person name="Coyle M."/>
            <person name="Deiros D.R."/>
            <person name="Dinh H."/>
            <person name="Forbes L."/>
            <person name="Fowler G."/>
            <person name="Francisco L."/>
            <person name="Fu Q."/>
            <person name="Gubbala S."/>
            <person name="Hale W."/>
            <person name="Han Y."/>
            <person name="Hemphill L."/>
            <person name="Highlander S.K."/>
            <person name="Hirani K."/>
            <person name="Hogues M."/>
            <person name="Jackson L."/>
            <person name="Jakkamsetti A."/>
            <person name="Javaid M."/>
            <person name="Jiang H."/>
            <person name="Korchina V."/>
            <person name="Kovar C."/>
            <person name="Lara F."/>
            <person name="Lee S."/>
            <person name="Mata R."/>
            <person name="Mathew T."/>
            <person name="Moen C."/>
            <person name="Morales K."/>
            <person name="Munidasa M."/>
            <person name="Nazareth L."/>
            <person name="Ngo R."/>
            <person name="Nguyen L."/>
            <person name="Okwuonu G."/>
            <person name="Ongeri F."/>
            <person name="Patil S."/>
            <person name="Petrosino J."/>
            <person name="Pham C."/>
            <person name="Pham P."/>
            <person name="Pu L.-L."/>
            <person name="Puazo M."/>
            <person name="Raj R."/>
            <person name="Reid J."/>
            <person name="Rouhana J."/>
            <person name="Saada N."/>
            <person name="Shang Y."/>
            <person name="Simmons D."/>
            <person name="Thornton R."/>
            <person name="Warren J."/>
            <person name="Weissenberger G."/>
            <person name="Zhang J."/>
            <person name="Zhang L."/>
            <person name="Zhou C."/>
            <person name="Zhu D."/>
            <person name="Muzny D."/>
            <person name="Worley K."/>
            <person name="Gibbs R."/>
        </authorList>
    </citation>
    <scope>NUCLEOTIDE SEQUENCE [LARGE SCALE GENOMIC DNA]</scope>
    <source>
        <strain evidence="1 2">DSM 15436</strain>
    </source>
</reference>
<comment type="caution">
    <text evidence="1">The sequence shown here is derived from an EMBL/GenBank/DDBJ whole genome shotgun (WGS) entry which is preliminary data.</text>
</comment>
<keyword evidence="2" id="KW-1185">Reference proteome</keyword>
<evidence type="ECO:0000313" key="2">
    <source>
        <dbReference type="Proteomes" id="UP000010301"/>
    </source>
</evidence>
<dbReference type="SUPFAM" id="SSF55961">
    <property type="entry name" value="Bet v1-like"/>
    <property type="match status" value="1"/>
</dbReference>
<evidence type="ECO:0000313" key="1">
    <source>
        <dbReference type="EMBL" id="EEH64724.1"/>
    </source>
</evidence>
<dbReference type="eggNOG" id="COG3832">
    <property type="taxonomic scope" value="Bacteria"/>
</dbReference>
<evidence type="ECO:0008006" key="3">
    <source>
        <dbReference type="Google" id="ProtNLM"/>
    </source>
</evidence>
<proteinExistence type="predicted"/>
<dbReference type="AlphaFoldDB" id="C0VZ71"/>
<dbReference type="STRING" id="525245.HMPREF0044_0461"/>